<dbReference type="OrthoDB" id="9792935at2"/>
<dbReference type="EMBL" id="FZON01000043">
    <property type="protein sequence ID" value="SNS93681.1"/>
    <property type="molecule type" value="Genomic_DNA"/>
</dbReference>
<dbReference type="InterPro" id="IPR036291">
    <property type="entry name" value="NAD(P)-bd_dom_sf"/>
</dbReference>
<evidence type="ECO:0000313" key="3">
    <source>
        <dbReference type="EMBL" id="SNS93681.1"/>
    </source>
</evidence>
<dbReference type="Gene3D" id="3.40.50.720">
    <property type="entry name" value="NAD(P)-binding Rossmann-like Domain"/>
    <property type="match status" value="1"/>
</dbReference>
<dbReference type="SUPFAM" id="SSF51735">
    <property type="entry name" value="NAD(P)-binding Rossmann-fold domains"/>
    <property type="match status" value="1"/>
</dbReference>
<sequence length="351" mass="38040">MVDKDTGPLRVACLGAGYFSRFHYDGWRRIAGVELVGSCDLDAARARNTRAPAFDDLATMLRETAPDLLDVIVPPPAQAQAIRTALAAGVRALICQKPFCTSAEEALAVTQEAEAAGALLVIHENFRFQPWYRVIKAQLEAGAIGEVLQITFRLRPGDGQGPDAYLDRQPYFQQMPRFLVHETAVHWIDTFRYLLGAPSAVYADLRQVNPVIAGEDAGYILFDFPTGARALFDGNRLLDHAATNTRCTMGEALVEGTTGTLTLTGDGALHLRHFGTQESACILPPDTSGTFGGDCVFALQSHVVSCLRSGAHPENTARAYLPVIATEFAIYSSASEGRKLDLNQGEFPNGR</sequence>
<evidence type="ECO:0000259" key="2">
    <source>
        <dbReference type="Pfam" id="PF22725"/>
    </source>
</evidence>
<reference evidence="3 4" key="1">
    <citation type="submission" date="2017-06" db="EMBL/GenBank/DDBJ databases">
        <authorList>
            <person name="Kim H.J."/>
            <person name="Triplett B.A."/>
        </authorList>
    </citation>
    <scope>NUCLEOTIDE SEQUENCE [LARGE SCALE GENOMIC DNA]</scope>
    <source>
        <strain evidence="3 4">DSM 11445</strain>
    </source>
</reference>
<proteinExistence type="predicted"/>
<dbReference type="SUPFAM" id="SSF55347">
    <property type="entry name" value="Glyceraldehyde-3-phosphate dehydrogenase-like, C-terminal domain"/>
    <property type="match status" value="1"/>
</dbReference>
<dbReference type="Proteomes" id="UP000198440">
    <property type="component" value="Unassembled WGS sequence"/>
</dbReference>
<dbReference type="Pfam" id="PF22725">
    <property type="entry name" value="GFO_IDH_MocA_C3"/>
    <property type="match status" value="1"/>
</dbReference>
<feature type="domain" description="GFO/IDH/MocA-like oxidoreductase" evidence="2">
    <location>
        <begin position="132"/>
        <end position="261"/>
    </location>
</feature>
<protein>
    <submittedName>
        <fullName evidence="3">Predicted dehydrogenase</fullName>
    </submittedName>
</protein>
<dbReference type="PANTHER" id="PTHR43708:SF8">
    <property type="entry name" value="OXIDOREDUCTASE"/>
    <property type="match status" value="1"/>
</dbReference>
<dbReference type="Gene3D" id="3.30.360.10">
    <property type="entry name" value="Dihydrodipicolinate Reductase, domain 2"/>
    <property type="match status" value="1"/>
</dbReference>
<name>A0A239IJF3_9RHOB</name>
<feature type="domain" description="Gfo/Idh/MocA-like oxidoreductase N-terminal" evidence="1">
    <location>
        <begin position="9"/>
        <end position="121"/>
    </location>
</feature>
<dbReference type="PANTHER" id="PTHR43708">
    <property type="entry name" value="CONSERVED EXPRESSED OXIDOREDUCTASE (EUROFUNG)"/>
    <property type="match status" value="1"/>
</dbReference>
<dbReference type="AlphaFoldDB" id="A0A239IJF3"/>
<gene>
    <name evidence="3" type="ORF">SAMN04488078_104326</name>
</gene>
<organism evidence="3 4">
    <name type="scientific">Antarctobacter heliothermus</name>
    <dbReference type="NCBI Taxonomy" id="74033"/>
    <lineage>
        <taxon>Bacteria</taxon>
        <taxon>Pseudomonadati</taxon>
        <taxon>Pseudomonadota</taxon>
        <taxon>Alphaproteobacteria</taxon>
        <taxon>Rhodobacterales</taxon>
        <taxon>Roseobacteraceae</taxon>
        <taxon>Antarctobacter</taxon>
    </lineage>
</organism>
<evidence type="ECO:0000259" key="1">
    <source>
        <dbReference type="Pfam" id="PF01408"/>
    </source>
</evidence>
<dbReference type="InterPro" id="IPR000683">
    <property type="entry name" value="Gfo/Idh/MocA-like_OxRdtase_N"/>
</dbReference>
<dbReference type="InterPro" id="IPR055170">
    <property type="entry name" value="GFO_IDH_MocA-like_dom"/>
</dbReference>
<evidence type="ECO:0000313" key="4">
    <source>
        <dbReference type="Proteomes" id="UP000198440"/>
    </source>
</evidence>
<dbReference type="GO" id="GO:0000166">
    <property type="term" value="F:nucleotide binding"/>
    <property type="evidence" value="ECO:0007669"/>
    <property type="project" value="InterPro"/>
</dbReference>
<dbReference type="RefSeq" id="WP_089279333.1">
    <property type="nucleotide sequence ID" value="NZ_FZON01000043.1"/>
</dbReference>
<dbReference type="InterPro" id="IPR051317">
    <property type="entry name" value="Gfo/Idh/MocA_oxidoreduct"/>
</dbReference>
<accession>A0A239IJF3</accession>
<dbReference type="Pfam" id="PF01408">
    <property type="entry name" value="GFO_IDH_MocA"/>
    <property type="match status" value="1"/>
</dbReference>